<dbReference type="Proteomes" id="UP001153709">
    <property type="component" value="Chromosome 3"/>
</dbReference>
<dbReference type="Pfam" id="PF26080">
    <property type="entry name" value="CUB_animal"/>
    <property type="match status" value="1"/>
</dbReference>
<keyword evidence="6" id="KW-1185">Reference proteome</keyword>
<keyword evidence="1" id="KW-1015">Disulfide bond</keyword>
<dbReference type="EMBL" id="OU898278">
    <property type="protein sequence ID" value="CAG9830897.1"/>
    <property type="molecule type" value="Genomic_DNA"/>
</dbReference>
<reference evidence="5" key="1">
    <citation type="submission" date="2022-01" db="EMBL/GenBank/DDBJ databases">
        <authorList>
            <person name="King R."/>
        </authorList>
    </citation>
    <scope>NUCLEOTIDE SEQUENCE</scope>
</reference>
<accession>A0A9N9XCT8</accession>
<feature type="chain" id="PRO_5040363730" description="CUB domain-containing protein" evidence="3">
    <location>
        <begin position="18"/>
        <end position="546"/>
    </location>
</feature>
<proteinExistence type="predicted"/>
<gene>
    <name evidence="5" type="ORF">DIABBA_LOCUS4550</name>
</gene>
<name>A0A9N9XCT8_DIABA</name>
<comment type="caution">
    <text evidence="2">Lacks conserved residue(s) required for the propagation of feature annotation.</text>
</comment>
<keyword evidence="3" id="KW-0732">Signal</keyword>
<dbReference type="PANTHER" id="PTHR33236">
    <property type="entry name" value="INTRAFLAGELLAR TRANSPORT PROTEIN 122 FAMILY PROTEIN-RELATED"/>
    <property type="match status" value="1"/>
</dbReference>
<evidence type="ECO:0000256" key="3">
    <source>
        <dbReference type="SAM" id="SignalP"/>
    </source>
</evidence>
<dbReference type="InterPro" id="IPR000859">
    <property type="entry name" value="CUB_dom"/>
</dbReference>
<organism evidence="5 6">
    <name type="scientific">Diabrotica balteata</name>
    <name type="common">Banded cucumber beetle</name>
    <dbReference type="NCBI Taxonomy" id="107213"/>
    <lineage>
        <taxon>Eukaryota</taxon>
        <taxon>Metazoa</taxon>
        <taxon>Ecdysozoa</taxon>
        <taxon>Arthropoda</taxon>
        <taxon>Hexapoda</taxon>
        <taxon>Insecta</taxon>
        <taxon>Pterygota</taxon>
        <taxon>Neoptera</taxon>
        <taxon>Endopterygota</taxon>
        <taxon>Coleoptera</taxon>
        <taxon>Polyphaga</taxon>
        <taxon>Cucujiformia</taxon>
        <taxon>Chrysomeloidea</taxon>
        <taxon>Chrysomelidae</taxon>
        <taxon>Galerucinae</taxon>
        <taxon>Diabroticina</taxon>
        <taxon>Diabroticites</taxon>
        <taxon>Diabrotica</taxon>
    </lineage>
</organism>
<evidence type="ECO:0000256" key="2">
    <source>
        <dbReference type="PROSITE-ProRule" id="PRU00059"/>
    </source>
</evidence>
<evidence type="ECO:0000259" key="4">
    <source>
        <dbReference type="PROSITE" id="PS01180"/>
    </source>
</evidence>
<evidence type="ECO:0000256" key="1">
    <source>
        <dbReference type="ARBA" id="ARBA00023157"/>
    </source>
</evidence>
<dbReference type="PANTHER" id="PTHR33236:SF11">
    <property type="entry name" value="CUB DOMAIN-CONTAINING PROTEIN"/>
    <property type="match status" value="1"/>
</dbReference>
<dbReference type="OrthoDB" id="6479909at2759"/>
<feature type="domain" description="CUB" evidence="4">
    <location>
        <begin position="318"/>
        <end position="439"/>
    </location>
</feature>
<dbReference type="InterPro" id="IPR058698">
    <property type="entry name" value="CUB_metazoa"/>
</dbReference>
<dbReference type="AlphaFoldDB" id="A0A9N9XCT8"/>
<dbReference type="PROSITE" id="PS01180">
    <property type="entry name" value="CUB"/>
    <property type="match status" value="1"/>
</dbReference>
<evidence type="ECO:0000313" key="5">
    <source>
        <dbReference type="EMBL" id="CAG9830897.1"/>
    </source>
</evidence>
<sequence length="546" mass="61005">MSLKLFLYFILLNNVKGDRFHLGDRLYVNRRFEDIYTNHRNPEEVLHSYRDVYEVPYRTPKRIYPEKISLGSFETNADLDRMDFHYPQVEFMTKNDNLVSEYGDFDNGYSFTQSQTVPNRIESTEKPFPRNPRLKQSKQNYTVRTYKPVRLSYVQKITKPQSNKVITSNKISKYAELLTDATETTTKAIKTQDKITGLLKKYLANLYTKKYNSTNLDSAETATGFPNDFESSEGSPETKLFLNNQLVTKKKNKINKIKKLFSLFTIVQFNNTQCNATNEVGSYLGLCYTAAECSNLGGTAVGNCASGYGVCCIFKGTCGGSASQNCSYFESPNYPDYYPAGGMVIVPTTMAPPATTINPSPTPDPRIYWNFFNNELARQSTDNTLSCIFSVYKVSDSVTKMKIDFLDLELAGATNGTCTVESLVITGQSSNFVVPPICGYNTGNQNNLNYAICIKKQPGYCSITYTNVMNGVEFPFNLVNFANGVTTVPVGTAGVGILDCPNDYIVIDGTSLCGYKFNDGSVNSNLSVNAPVTGKLNLRIWNINNY</sequence>
<feature type="signal peptide" evidence="3">
    <location>
        <begin position="1"/>
        <end position="17"/>
    </location>
</feature>
<protein>
    <recommendedName>
        <fullName evidence="4">CUB domain-containing protein</fullName>
    </recommendedName>
</protein>
<evidence type="ECO:0000313" key="6">
    <source>
        <dbReference type="Proteomes" id="UP001153709"/>
    </source>
</evidence>